<dbReference type="RefSeq" id="WP_180136651.1">
    <property type="nucleotide sequence ID" value="NZ_CAADHO010000001.1"/>
</dbReference>
<dbReference type="Proteomes" id="UP000507962">
    <property type="component" value="Unassembled WGS sequence"/>
</dbReference>
<dbReference type="AlphaFoldDB" id="A0A4U8YGD6"/>
<dbReference type="EMBL" id="CAADHO010000001">
    <property type="protein sequence ID" value="VFQ42395.1"/>
    <property type="molecule type" value="Genomic_DNA"/>
</dbReference>
<proteinExistence type="predicted"/>
<keyword evidence="3" id="KW-1185">Reference proteome</keyword>
<reference evidence="2 3" key="1">
    <citation type="submission" date="2019-03" db="EMBL/GenBank/DDBJ databases">
        <authorList>
            <person name="Nijsse B."/>
        </authorList>
    </citation>
    <scope>NUCLEOTIDE SEQUENCE [LARGE SCALE GENOMIC DNA]</scope>
    <source>
        <strain evidence="2">Desulfoluna butyratoxydans MSL71</strain>
    </source>
</reference>
<accession>A0A4U8YGD6</accession>
<evidence type="ECO:0000313" key="3">
    <source>
        <dbReference type="Proteomes" id="UP000507962"/>
    </source>
</evidence>
<organism evidence="2 3">
    <name type="scientific">Desulfoluna butyratoxydans</name>
    <dbReference type="NCBI Taxonomy" id="231438"/>
    <lineage>
        <taxon>Bacteria</taxon>
        <taxon>Pseudomonadati</taxon>
        <taxon>Thermodesulfobacteriota</taxon>
        <taxon>Desulfobacteria</taxon>
        <taxon>Desulfobacterales</taxon>
        <taxon>Desulfolunaceae</taxon>
        <taxon>Desulfoluna</taxon>
    </lineage>
</organism>
<gene>
    <name evidence="2" type="ORF">MSL71_130</name>
</gene>
<name>A0A4U8YGD6_9BACT</name>
<feature type="compositionally biased region" description="Basic residues" evidence="1">
    <location>
        <begin position="151"/>
        <end position="161"/>
    </location>
</feature>
<feature type="region of interest" description="Disordered" evidence="1">
    <location>
        <begin position="125"/>
        <end position="161"/>
    </location>
</feature>
<sequence length="234" mass="26857">MDVKVRHNKREMLRLMDQLEVLSMSVPERRRLLADIGNQTRKKARENIRYQKTVSGESMAPRANSRHKKKLLKKMGKGMAVTVWKDNSHRATVSWKNPGRGQLAFKQANGVGDTWTPQRAAKVYGPKSRNDYKKPATQAQARSLNKEGYRRRVARKRGKGKAVLKRVPAKWIMDNMSKGQAGLILRLMRFKTRHGKQSWEVKPAPRPFLGATLEDADAFLTQMTEDALKRVRRA</sequence>
<evidence type="ECO:0000313" key="2">
    <source>
        <dbReference type="EMBL" id="VFQ42395.1"/>
    </source>
</evidence>
<evidence type="ECO:0000256" key="1">
    <source>
        <dbReference type="SAM" id="MobiDB-lite"/>
    </source>
</evidence>
<protein>
    <submittedName>
        <fullName evidence="2">Uncharacterized protein</fullName>
    </submittedName>
</protein>